<keyword evidence="1" id="KW-0805">Transcription regulation</keyword>
<evidence type="ECO:0000313" key="6">
    <source>
        <dbReference type="Proteomes" id="UP000294927"/>
    </source>
</evidence>
<gene>
    <name evidence="5" type="ORF">CLV71_101713</name>
</gene>
<dbReference type="SUPFAM" id="SSF46785">
    <property type="entry name" value="Winged helix' DNA-binding domain"/>
    <property type="match status" value="1"/>
</dbReference>
<dbReference type="InterPro" id="IPR036388">
    <property type="entry name" value="WH-like_DNA-bd_sf"/>
</dbReference>
<evidence type="ECO:0000256" key="2">
    <source>
        <dbReference type="ARBA" id="ARBA00023125"/>
    </source>
</evidence>
<dbReference type="SMART" id="SM00345">
    <property type="entry name" value="HTH_GNTR"/>
    <property type="match status" value="1"/>
</dbReference>
<evidence type="ECO:0000256" key="1">
    <source>
        <dbReference type="ARBA" id="ARBA00023015"/>
    </source>
</evidence>
<dbReference type="Pfam" id="PF00392">
    <property type="entry name" value="GntR"/>
    <property type="match status" value="1"/>
</dbReference>
<dbReference type="Gene3D" id="1.10.10.10">
    <property type="entry name" value="Winged helix-like DNA-binding domain superfamily/Winged helix DNA-binding domain"/>
    <property type="match status" value="1"/>
</dbReference>
<dbReference type="RefSeq" id="WP_133901056.1">
    <property type="nucleotide sequence ID" value="NZ_SOCP01000001.1"/>
</dbReference>
<keyword evidence="2" id="KW-0238">DNA-binding</keyword>
<reference evidence="5 6" key="1">
    <citation type="submission" date="2019-03" db="EMBL/GenBank/DDBJ databases">
        <title>Genomic Encyclopedia of Archaeal and Bacterial Type Strains, Phase II (KMG-II): from individual species to whole genera.</title>
        <authorList>
            <person name="Goeker M."/>
        </authorList>
    </citation>
    <scope>NUCLEOTIDE SEQUENCE [LARGE SCALE GENOMIC DNA]</scope>
    <source>
        <strain evidence="5 6">DSM 45499</strain>
    </source>
</reference>
<sequence>MADPAAGPTKTGLAVTSSSALAAETLRQMIFSGQLRAREFVHEQQLARQLGMSRTPVREAIRDLCTQGLLVRNEKGQASVFAPSAGDLQEIYRIRLLLEPDAVRESVANRSAESTDEIRRQLEVLEGAAPGAEWAAAHAALHRAMIAATAGRRLPELIMSLRLQSDPYARMFISTDPTFREGAAADHRQMAVQAAAGLADEAAETVARHLRRTKSRLDEMVEREIWT</sequence>
<dbReference type="GO" id="GO:0003677">
    <property type="term" value="F:DNA binding"/>
    <property type="evidence" value="ECO:0007669"/>
    <property type="project" value="UniProtKB-KW"/>
</dbReference>
<evidence type="ECO:0000313" key="5">
    <source>
        <dbReference type="EMBL" id="TDV57840.1"/>
    </source>
</evidence>
<feature type="domain" description="HTH gntR-type" evidence="4">
    <location>
        <begin position="16"/>
        <end position="84"/>
    </location>
</feature>
<dbReference type="OrthoDB" id="3367236at2"/>
<dbReference type="SUPFAM" id="SSF48008">
    <property type="entry name" value="GntR ligand-binding domain-like"/>
    <property type="match status" value="1"/>
</dbReference>
<protein>
    <submittedName>
        <fullName evidence="5">GntR family transcriptional regulator</fullName>
    </submittedName>
</protein>
<evidence type="ECO:0000256" key="3">
    <source>
        <dbReference type="ARBA" id="ARBA00023163"/>
    </source>
</evidence>
<keyword evidence="3" id="KW-0804">Transcription</keyword>
<organism evidence="5 6">
    <name type="scientific">Actinophytocola oryzae</name>
    <dbReference type="NCBI Taxonomy" id="502181"/>
    <lineage>
        <taxon>Bacteria</taxon>
        <taxon>Bacillati</taxon>
        <taxon>Actinomycetota</taxon>
        <taxon>Actinomycetes</taxon>
        <taxon>Pseudonocardiales</taxon>
        <taxon>Pseudonocardiaceae</taxon>
    </lineage>
</organism>
<dbReference type="AlphaFoldDB" id="A0A4R7W521"/>
<dbReference type="Proteomes" id="UP000294927">
    <property type="component" value="Unassembled WGS sequence"/>
</dbReference>
<dbReference type="Gene3D" id="1.20.120.530">
    <property type="entry name" value="GntR ligand-binding domain-like"/>
    <property type="match status" value="1"/>
</dbReference>
<dbReference type="PROSITE" id="PS50949">
    <property type="entry name" value="HTH_GNTR"/>
    <property type="match status" value="1"/>
</dbReference>
<comment type="caution">
    <text evidence="5">The sequence shown here is derived from an EMBL/GenBank/DDBJ whole genome shotgun (WGS) entry which is preliminary data.</text>
</comment>
<dbReference type="InterPro" id="IPR008920">
    <property type="entry name" value="TF_FadR/GntR_C"/>
</dbReference>
<dbReference type="PRINTS" id="PR00035">
    <property type="entry name" value="HTHGNTR"/>
</dbReference>
<evidence type="ECO:0000259" key="4">
    <source>
        <dbReference type="PROSITE" id="PS50949"/>
    </source>
</evidence>
<dbReference type="InterPro" id="IPR036390">
    <property type="entry name" value="WH_DNA-bd_sf"/>
</dbReference>
<dbReference type="GO" id="GO:0003700">
    <property type="term" value="F:DNA-binding transcription factor activity"/>
    <property type="evidence" value="ECO:0007669"/>
    <property type="project" value="InterPro"/>
</dbReference>
<keyword evidence="6" id="KW-1185">Reference proteome</keyword>
<proteinExistence type="predicted"/>
<dbReference type="EMBL" id="SOCP01000001">
    <property type="protein sequence ID" value="TDV57840.1"/>
    <property type="molecule type" value="Genomic_DNA"/>
</dbReference>
<dbReference type="SMART" id="SM00895">
    <property type="entry name" value="FCD"/>
    <property type="match status" value="1"/>
</dbReference>
<accession>A0A4R7W521</accession>
<name>A0A4R7W521_9PSEU</name>
<dbReference type="InterPro" id="IPR011711">
    <property type="entry name" value="GntR_C"/>
</dbReference>
<dbReference type="PANTHER" id="PTHR43537">
    <property type="entry name" value="TRANSCRIPTIONAL REGULATOR, GNTR FAMILY"/>
    <property type="match status" value="1"/>
</dbReference>
<dbReference type="InterPro" id="IPR000524">
    <property type="entry name" value="Tscrpt_reg_HTH_GntR"/>
</dbReference>
<dbReference type="PANTHER" id="PTHR43537:SF24">
    <property type="entry name" value="GLUCONATE OPERON TRANSCRIPTIONAL REPRESSOR"/>
    <property type="match status" value="1"/>
</dbReference>
<dbReference type="Pfam" id="PF07729">
    <property type="entry name" value="FCD"/>
    <property type="match status" value="1"/>
</dbReference>